<dbReference type="EMBL" id="PFVJ01000072">
    <property type="protein sequence ID" value="PJA89611.1"/>
    <property type="molecule type" value="Genomic_DNA"/>
</dbReference>
<evidence type="ECO:0000313" key="1">
    <source>
        <dbReference type="EMBL" id="PJA89611.1"/>
    </source>
</evidence>
<feature type="non-terminal residue" evidence="1">
    <location>
        <position position="1"/>
    </location>
</feature>
<organism evidence="1 2">
    <name type="scientific">Candidatus Magasanikbacteria bacterium CG_4_9_14_3_um_filter_32_9</name>
    <dbReference type="NCBI Taxonomy" id="1974644"/>
    <lineage>
        <taxon>Bacteria</taxon>
        <taxon>Candidatus Magasanikiibacteriota</taxon>
    </lineage>
</organism>
<sequence>QKALGENSIVLANENIFREDFYLVANQDIQYKNSDVLVRFLKSIKEADDFIAKNKDQSAVIVASRIGVPLDLVSSIIEDYNFGLVLDQNIMITLENSGQWAIRKKFVEETIVPNFLKFVNTKFLKEVNPDAVTIIK</sequence>
<evidence type="ECO:0000313" key="2">
    <source>
        <dbReference type="Proteomes" id="UP000230843"/>
    </source>
</evidence>
<proteinExistence type="predicted"/>
<accession>A0A2M7Z653</accession>
<dbReference type="Gene3D" id="3.40.190.10">
    <property type="entry name" value="Periplasmic binding protein-like II"/>
    <property type="match status" value="1"/>
</dbReference>
<protein>
    <submittedName>
        <fullName evidence="1">Uncharacterized protein</fullName>
    </submittedName>
</protein>
<name>A0A2M7Z653_9BACT</name>
<dbReference type="Proteomes" id="UP000230843">
    <property type="component" value="Unassembled WGS sequence"/>
</dbReference>
<reference evidence="2" key="1">
    <citation type="submission" date="2017-09" db="EMBL/GenBank/DDBJ databases">
        <title>Depth-based differentiation of microbial function through sediment-hosted aquifers and enrichment of novel symbionts in the deep terrestrial subsurface.</title>
        <authorList>
            <person name="Probst A.J."/>
            <person name="Ladd B."/>
            <person name="Jarett J.K."/>
            <person name="Geller-Mcgrath D.E."/>
            <person name="Sieber C.M.K."/>
            <person name="Emerson J.B."/>
            <person name="Anantharaman K."/>
            <person name="Thomas B.C."/>
            <person name="Malmstrom R."/>
            <person name="Stieglmeier M."/>
            <person name="Klingl A."/>
            <person name="Woyke T."/>
            <person name="Ryan C.M."/>
            <person name="Banfield J.F."/>
        </authorList>
    </citation>
    <scope>NUCLEOTIDE SEQUENCE [LARGE SCALE GENOMIC DNA]</scope>
</reference>
<gene>
    <name evidence="1" type="ORF">CO137_03390</name>
</gene>
<comment type="caution">
    <text evidence="1">The sequence shown here is derived from an EMBL/GenBank/DDBJ whole genome shotgun (WGS) entry which is preliminary data.</text>
</comment>
<dbReference type="AlphaFoldDB" id="A0A2M7Z653"/>